<evidence type="ECO:0000256" key="3">
    <source>
        <dbReference type="ARBA" id="ARBA00011953"/>
    </source>
</evidence>
<dbReference type="HOGENOM" id="CLU_035188_1_2_1"/>
<accession>Q757U9</accession>
<dbReference type="EC" id="2.8.1.14" evidence="3"/>
<keyword evidence="6" id="KW-0819">tRNA processing</keyword>
<comment type="catalytic activity">
    <reaction evidence="11">
        <text>5-taurinomethyluridine(34) in tRNA + S-sulfanyl-L-cysteinyl-[protein] + AH2 + ATP = 5-taurinomethyl-2-thiouridine(34) in tRNA + L-cysteinyl-[protein] + A + AMP + diphosphate + H(+)</text>
        <dbReference type="Rhea" id="RHEA:47040"/>
        <dbReference type="Rhea" id="RHEA-COMP:10131"/>
        <dbReference type="Rhea" id="RHEA-COMP:11726"/>
        <dbReference type="Rhea" id="RHEA-COMP:11732"/>
        <dbReference type="Rhea" id="RHEA-COMP:11733"/>
        <dbReference type="ChEBI" id="CHEBI:13193"/>
        <dbReference type="ChEBI" id="CHEBI:15378"/>
        <dbReference type="ChEBI" id="CHEBI:17499"/>
        <dbReference type="ChEBI" id="CHEBI:29950"/>
        <dbReference type="ChEBI" id="CHEBI:30616"/>
        <dbReference type="ChEBI" id="CHEBI:33019"/>
        <dbReference type="ChEBI" id="CHEBI:61963"/>
        <dbReference type="ChEBI" id="CHEBI:87171"/>
        <dbReference type="ChEBI" id="CHEBI:87172"/>
        <dbReference type="ChEBI" id="CHEBI:456215"/>
        <dbReference type="EC" id="2.8.1.14"/>
    </reaction>
</comment>
<dbReference type="InterPro" id="IPR014729">
    <property type="entry name" value="Rossmann-like_a/b/a_fold"/>
</dbReference>
<dbReference type="InterPro" id="IPR023382">
    <property type="entry name" value="MnmA-like_central_sf"/>
</dbReference>
<name>Q757U9_EREGS</name>
<evidence type="ECO:0000259" key="12">
    <source>
        <dbReference type="Pfam" id="PF20258"/>
    </source>
</evidence>
<dbReference type="Pfam" id="PF20259">
    <property type="entry name" value="tRNA_Me_trans_M"/>
    <property type="match status" value="1"/>
</dbReference>
<dbReference type="GO" id="GO:0016783">
    <property type="term" value="F:sulfurtransferase activity"/>
    <property type="evidence" value="ECO:0007669"/>
    <property type="project" value="InterPro"/>
</dbReference>
<protein>
    <recommendedName>
        <fullName evidence="3">tRNA-5-taurinomethyluridine 2-sulfurtransferase</fullName>
        <ecNumber evidence="3">2.8.1.14</ecNumber>
    </recommendedName>
</protein>
<evidence type="ECO:0000256" key="8">
    <source>
        <dbReference type="ARBA" id="ARBA00022840"/>
    </source>
</evidence>
<evidence type="ECO:0000256" key="1">
    <source>
        <dbReference type="ARBA" id="ARBA00003986"/>
    </source>
</evidence>
<dbReference type="NCBIfam" id="TIGR00420">
    <property type="entry name" value="trmU"/>
    <property type="match status" value="1"/>
</dbReference>
<dbReference type="OMA" id="PFYVWDL"/>
<evidence type="ECO:0000256" key="2">
    <source>
        <dbReference type="ARBA" id="ARBA00006191"/>
    </source>
</evidence>
<evidence type="ECO:0000256" key="4">
    <source>
        <dbReference type="ARBA" id="ARBA00022555"/>
    </source>
</evidence>
<dbReference type="Pfam" id="PF03054">
    <property type="entry name" value="tRNA_Me_trans"/>
    <property type="match status" value="1"/>
</dbReference>
<dbReference type="EMBL" id="AE016818">
    <property type="protein sequence ID" value="AAS52598.2"/>
    <property type="molecule type" value="Genomic_DNA"/>
</dbReference>
<dbReference type="InterPro" id="IPR004506">
    <property type="entry name" value="MnmA-like"/>
</dbReference>
<dbReference type="InterPro" id="IPR046884">
    <property type="entry name" value="MnmA-like_central"/>
</dbReference>
<dbReference type="FunFam" id="2.30.30.280:FF:000001">
    <property type="entry name" value="tRNA-specific 2-thiouridylase MnmA"/>
    <property type="match status" value="1"/>
</dbReference>
<dbReference type="InterPro" id="IPR046885">
    <property type="entry name" value="MnmA-like_C"/>
</dbReference>
<dbReference type="OrthoDB" id="3685at2759"/>
<keyword evidence="15" id="KW-1185">Reference proteome</keyword>
<proteinExistence type="inferred from homology"/>
<dbReference type="Pfam" id="PF20258">
    <property type="entry name" value="tRNA_Me_trans_C"/>
    <property type="match status" value="1"/>
</dbReference>
<evidence type="ECO:0000256" key="5">
    <source>
        <dbReference type="ARBA" id="ARBA00022679"/>
    </source>
</evidence>
<feature type="domain" description="tRNA-specific 2-thiouridylase MnmA-like C-terminal" evidence="12">
    <location>
        <begin position="325"/>
        <end position="406"/>
    </location>
</feature>
<keyword evidence="5" id="KW-0808">Transferase</keyword>
<dbReference type="PANTHER" id="PTHR11933">
    <property type="entry name" value="TRNA 5-METHYLAMINOMETHYL-2-THIOURIDYLATE -METHYLTRANSFERASE"/>
    <property type="match status" value="1"/>
</dbReference>
<dbReference type="FunCoup" id="Q757U9">
    <property type="interactions" value="390"/>
</dbReference>
<keyword evidence="9" id="KW-0694">RNA-binding</keyword>
<evidence type="ECO:0000256" key="9">
    <source>
        <dbReference type="ARBA" id="ARBA00022884"/>
    </source>
</evidence>
<evidence type="ECO:0000259" key="13">
    <source>
        <dbReference type="Pfam" id="PF20259"/>
    </source>
</evidence>
<gene>
    <name evidence="14" type="ORF">AGOS_AEL087C</name>
</gene>
<dbReference type="Proteomes" id="UP000000591">
    <property type="component" value="Chromosome V"/>
</dbReference>
<dbReference type="RefSeq" id="NP_984774.2">
    <property type="nucleotide sequence ID" value="NM_210128.2"/>
</dbReference>
<dbReference type="GO" id="GO:0000049">
    <property type="term" value="F:tRNA binding"/>
    <property type="evidence" value="ECO:0007669"/>
    <property type="project" value="UniProtKB-KW"/>
</dbReference>
<dbReference type="CDD" id="cd01998">
    <property type="entry name" value="MnmA_TRMU-like"/>
    <property type="match status" value="1"/>
</dbReference>
<dbReference type="PANTHER" id="PTHR11933:SF5">
    <property type="entry name" value="MITOCHONDRIAL TRNA-SPECIFIC 2-THIOURIDYLASE 1"/>
    <property type="match status" value="1"/>
</dbReference>
<dbReference type="Gene3D" id="3.40.50.620">
    <property type="entry name" value="HUPs"/>
    <property type="match status" value="1"/>
</dbReference>
<comment type="similarity">
    <text evidence="2">Belongs to the MnmA/TRMU family.</text>
</comment>
<reference evidence="14 15" key="1">
    <citation type="journal article" date="2004" name="Science">
        <title>The Ashbya gossypii genome as a tool for mapping the ancient Saccharomyces cerevisiae genome.</title>
        <authorList>
            <person name="Dietrich F.S."/>
            <person name="Voegeli S."/>
            <person name="Brachat S."/>
            <person name="Lerch A."/>
            <person name="Gates K."/>
            <person name="Steiner S."/>
            <person name="Mohr C."/>
            <person name="Pohlmann R."/>
            <person name="Luedi P."/>
            <person name="Choi S."/>
            <person name="Wing R.A."/>
            <person name="Flavier A."/>
            <person name="Gaffney T.D."/>
            <person name="Philippsen P."/>
        </authorList>
    </citation>
    <scope>NUCLEOTIDE SEQUENCE [LARGE SCALE GENOMIC DNA]</scope>
    <source>
        <strain evidence="15">ATCC 10895 / CBS 109.51 / FGSC 9923 / NRRL Y-1056</strain>
    </source>
</reference>
<reference evidence="15" key="2">
    <citation type="journal article" date="2013" name="G3 (Bethesda)">
        <title>Genomes of Ashbya fungi isolated from insects reveal four mating-type loci, numerous translocations, lack of transposons, and distinct gene duplications.</title>
        <authorList>
            <person name="Dietrich F.S."/>
            <person name="Voegeli S."/>
            <person name="Kuo S."/>
            <person name="Philippsen P."/>
        </authorList>
    </citation>
    <scope>GENOME REANNOTATION</scope>
    <source>
        <strain evidence="15">ATCC 10895 / CBS 109.51 / FGSC 9923 / NRRL Y-1056</strain>
    </source>
</reference>
<dbReference type="Gene3D" id="2.40.30.10">
    <property type="entry name" value="Translation factors"/>
    <property type="match status" value="1"/>
</dbReference>
<feature type="domain" description="tRNA-specific 2-thiouridylase MnmA-like central" evidence="13">
    <location>
        <begin position="240"/>
        <end position="312"/>
    </location>
</feature>
<keyword evidence="4" id="KW-0820">tRNA-binding</keyword>
<dbReference type="GeneID" id="4620964"/>
<dbReference type="FunFam" id="3.40.50.620:FF:000115">
    <property type="entry name" value="tRNA-specific 2-thiouridylase MnmA"/>
    <property type="match status" value="1"/>
</dbReference>
<dbReference type="KEGG" id="ago:AGOS_AEL087C"/>
<dbReference type="SUPFAM" id="SSF52402">
    <property type="entry name" value="Adenine nucleotide alpha hydrolases-like"/>
    <property type="match status" value="1"/>
</dbReference>
<dbReference type="eggNOG" id="KOG2805">
    <property type="taxonomic scope" value="Eukaryota"/>
</dbReference>
<keyword evidence="7" id="KW-0547">Nucleotide-binding</keyword>
<dbReference type="GO" id="GO:0005739">
    <property type="term" value="C:mitochondrion"/>
    <property type="evidence" value="ECO:0000318"/>
    <property type="project" value="GO_Central"/>
</dbReference>
<keyword evidence="10" id="KW-1015">Disulfide bond</keyword>
<evidence type="ECO:0000256" key="6">
    <source>
        <dbReference type="ARBA" id="ARBA00022694"/>
    </source>
</evidence>
<dbReference type="GO" id="GO:0005524">
    <property type="term" value="F:ATP binding"/>
    <property type="evidence" value="ECO:0007669"/>
    <property type="project" value="UniProtKB-KW"/>
</dbReference>
<dbReference type="InParanoid" id="Q757U9"/>
<dbReference type="AlphaFoldDB" id="Q757U9"/>
<dbReference type="Gene3D" id="2.30.30.280">
    <property type="entry name" value="Adenine nucleotide alpha hydrolases-like domains"/>
    <property type="match status" value="1"/>
</dbReference>
<sequence length="410" mass="46696">MYKSFIDICARRQTAGYRLPRVPSTHDNIIVAMSGGVDSSVCAALYAHFPKVRGLYMQNWSQTSGSGPVEGKAEPCYEQDWKDIEKVGAYLNIPVERVNFERDYWLDVFEPMLQRYQQGYTPNPDIGCNRFVKFGALREHLDKEYGRGNYWLVTGHYARILSPQTRRETHLLRSHYAPKDQSYYLSQVGREALADLLMPMGFLTKPEVRQWAAELHLPNATKPDSQGICFVNNSQHGRFQNFLQEYLPSSVGHIVTVEEESGTRRIWGQHRGIWSYTIGQRVGISLPQGDPKYQGAWYVSHKDPKTNTIEIVKGRDNRALYKDTLSVSDFESLVPPEDLASTLEAAMTNGELYMQFRSLQQAVKVTRLQLQDSGFELQLATAQRAMAPGQYCCLYHNDRVLGSGTVRATF</sequence>
<evidence type="ECO:0000256" key="7">
    <source>
        <dbReference type="ARBA" id="ARBA00022741"/>
    </source>
</evidence>
<evidence type="ECO:0000256" key="10">
    <source>
        <dbReference type="ARBA" id="ARBA00023157"/>
    </source>
</evidence>
<evidence type="ECO:0000313" key="15">
    <source>
        <dbReference type="Proteomes" id="UP000000591"/>
    </source>
</evidence>
<dbReference type="GO" id="GO:0002143">
    <property type="term" value="P:tRNA wobble position uridine thiolation"/>
    <property type="evidence" value="ECO:0000318"/>
    <property type="project" value="GO_Central"/>
</dbReference>
<dbReference type="NCBIfam" id="NF001138">
    <property type="entry name" value="PRK00143.1"/>
    <property type="match status" value="1"/>
</dbReference>
<evidence type="ECO:0000313" key="14">
    <source>
        <dbReference type="EMBL" id="AAS52598.2"/>
    </source>
</evidence>
<keyword evidence="8" id="KW-0067">ATP-binding</keyword>
<dbReference type="STRING" id="284811.Q757U9"/>
<comment type="function">
    <text evidence="1">Catalyzes the 2-thiolation of uridine at the wobble position (U34) of mitochondrial tRNA(Lys), tRNA(Glu) and tRNA(Gln). Required for the formation of 5-taurinomethyl-2-thiouridine (tm5s2U) of mitochondrial tRNA(Lys), tRNA(Glu), and tRNA(Gln) at the wobble position. ATP is required to activate the C2 atom of the wobble base.</text>
</comment>
<organism evidence="14 15">
    <name type="scientific">Eremothecium gossypii (strain ATCC 10895 / CBS 109.51 / FGSC 9923 / NRRL Y-1056)</name>
    <name type="common">Yeast</name>
    <name type="synonym">Ashbya gossypii</name>
    <dbReference type="NCBI Taxonomy" id="284811"/>
    <lineage>
        <taxon>Eukaryota</taxon>
        <taxon>Fungi</taxon>
        <taxon>Dikarya</taxon>
        <taxon>Ascomycota</taxon>
        <taxon>Saccharomycotina</taxon>
        <taxon>Saccharomycetes</taxon>
        <taxon>Saccharomycetales</taxon>
        <taxon>Saccharomycetaceae</taxon>
        <taxon>Eremothecium</taxon>
    </lineage>
</organism>
<evidence type="ECO:0000256" key="11">
    <source>
        <dbReference type="ARBA" id="ARBA00049564"/>
    </source>
</evidence>